<keyword evidence="2" id="KW-1185">Reference proteome</keyword>
<comment type="caution">
    <text evidence="1">The sequence shown here is derived from an EMBL/GenBank/DDBJ whole genome shotgun (WGS) entry which is preliminary data.</text>
</comment>
<dbReference type="Proteomes" id="UP000191905">
    <property type="component" value="Unassembled WGS sequence"/>
</dbReference>
<evidence type="ECO:0000313" key="1">
    <source>
        <dbReference type="EMBL" id="OQM77574.1"/>
    </source>
</evidence>
<evidence type="ECO:0000313" key="2">
    <source>
        <dbReference type="Proteomes" id="UP000191905"/>
    </source>
</evidence>
<dbReference type="EMBL" id="MDET01000001">
    <property type="protein sequence ID" value="OQM77574.1"/>
    <property type="molecule type" value="Genomic_DNA"/>
</dbReference>
<dbReference type="STRING" id="1873176.BFN67_01685"/>
<gene>
    <name evidence="1" type="ORF">BFN67_01685</name>
</gene>
<sequence>MASAIRAKRGRQMTVCVCVKVNECMVFASDSATSMDGSGKLDQDGNPIQQVYRYGNKLFQIHRTHPIMAMTCGIGNFGKASIATLAKEFRSMISDTGETPLGPGYKMSTVAEMAHDFFIENRFKKANEAADGAITGGFELWIGGYSDGEETPELWKISVFKGVPNQPILVANSDTAGVWCGGQPDPILRLINGFGWRLDSILKENDITPESHPKLYANLPAALHLPLAHPLMPIQDAIDLADFLADMTKKVFRFRAVPEYVSGDIDIATVTRFERFRWIRRKHYYPPQLNQETDHV</sequence>
<protein>
    <submittedName>
        <fullName evidence="1">Uncharacterized protein</fullName>
    </submittedName>
</protein>
<organism evidence="1 2">
    <name type="scientific">Manganibacter manganicus</name>
    <dbReference type="NCBI Taxonomy" id="1873176"/>
    <lineage>
        <taxon>Bacteria</taxon>
        <taxon>Pseudomonadati</taxon>
        <taxon>Pseudomonadota</taxon>
        <taxon>Alphaproteobacteria</taxon>
        <taxon>Hyphomicrobiales</taxon>
        <taxon>Phyllobacteriaceae</taxon>
        <taxon>Manganibacter</taxon>
    </lineage>
</organism>
<accession>A0A1V8RWR1</accession>
<dbReference type="AlphaFoldDB" id="A0A1V8RWR1"/>
<proteinExistence type="predicted"/>
<reference evidence="1 2" key="1">
    <citation type="journal article" date="2016" name="Int. J. Syst. Evol. Microbiol.">
        <title>Pseudaminobacter manganicus sp. nov., isolated from sludge of a manganese mine.</title>
        <authorList>
            <person name="Li J."/>
            <person name="Huang J."/>
            <person name="Liao S."/>
            <person name="Wang G."/>
        </authorList>
    </citation>
    <scope>NUCLEOTIDE SEQUENCE [LARGE SCALE GENOMIC DNA]</scope>
    <source>
        <strain evidence="1 2">JH-7</strain>
    </source>
</reference>
<name>A0A1V8RWR1_9HYPH</name>